<dbReference type="InterPro" id="IPR005822">
    <property type="entry name" value="Ribosomal_uL13"/>
</dbReference>
<proteinExistence type="inferred from homology"/>
<evidence type="ECO:0000256" key="3">
    <source>
        <dbReference type="ARBA" id="ARBA00006375"/>
    </source>
</evidence>
<dbReference type="Proteomes" id="UP000887563">
    <property type="component" value="Unplaced"/>
</dbReference>
<dbReference type="InterPro" id="IPR042164">
    <property type="entry name" value="SLC25A44"/>
</dbReference>
<dbReference type="InterPro" id="IPR023395">
    <property type="entry name" value="MCP_dom_sf"/>
</dbReference>
<evidence type="ECO:0000256" key="5">
    <source>
        <dbReference type="ARBA" id="ARBA00022980"/>
    </source>
</evidence>
<dbReference type="PROSITE" id="PS50920">
    <property type="entry name" value="SOLCAR"/>
    <property type="match status" value="3"/>
</dbReference>
<dbReference type="InterPro" id="IPR036899">
    <property type="entry name" value="Ribosomal_uL13_sf"/>
</dbReference>
<dbReference type="GO" id="GO:0009083">
    <property type="term" value="P:branched-chain amino acid catabolic process"/>
    <property type="evidence" value="ECO:0007669"/>
    <property type="project" value="InterPro"/>
</dbReference>
<keyword evidence="5" id="KW-0689">Ribosomal protein</keyword>
<keyword evidence="9" id="KW-0813">Transport</keyword>
<evidence type="ECO:0000256" key="9">
    <source>
        <dbReference type="RuleBase" id="RU000488"/>
    </source>
</evidence>
<comment type="similarity">
    <text evidence="2">Belongs to the universal ribosomal protein uL13 family.</text>
</comment>
<keyword evidence="10" id="KW-1133">Transmembrane helix</keyword>
<evidence type="ECO:0000256" key="4">
    <source>
        <dbReference type="ARBA" id="ARBA00022692"/>
    </source>
</evidence>
<feature type="repeat" description="Solcar" evidence="8">
    <location>
        <begin position="34"/>
        <end position="119"/>
    </location>
</feature>
<keyword evidence="11" id="KW-1185">Reference proteome</keyword>
<feature type="transmembrane region" description="Helical" evidence="10">
    <location>
        <begin position="130"/>
        <end position="149"/>
    </location>
</feature>
<dbReference type="GO" id="GO:0016020">
    <property type="term" value="C:membrane"/>
    <property type="evidence" value="ECO:0007669"/>
    <property type="project" value="UniProtKB-SubCell"/>
</dbReference>
<dbReference type="GO" id="GO:0005739">
    <property type="term" value="C:mitochondrion"/>
    <property type="evidence" value="ECO:0007669"/>
    <property type="project" value="InterPro"/>
</dbReference>
<evidence type="ECO:0000256" key="8">
    <source>
        <dbReference type="PROSITE-ProRule" id="PRU00282"/>
    </source>
</evidence>
<evidence type="ECO:0000256" key="10">
    <source>
        <dbReference type="SAM" id="Phobius"/>
    </source>
</evidence>
<sequence>MLAASSSSRYEERTERNPAYKTEKQLHIVEWQHMDLYKFYPLAFLASSSIRAIFYPLNLVKSRLQLQKQNNVYTGMRHAFSSVYKREGFSALYRGFWITLPQIGASCIYSTIYEKARSVLHLRANIESPLLVSALAGGIASVSAQFIFVPTDIVSQHMMIYNNPKQFLGSSVNKAAIINLLGIDGHKTIGSSRNYFTSSLLGLRVVKAIHKADGITGFYRGFFSSLLLYLPHSMCFWSAYYSWLGFFKRSFGIDSRIESAPENFRSLLALQSVSGALGGTTAALCTNCLELLRIRIQVHRTGYLETITRLYSEEGRNVFTKGLAPRMINNGLQSFFVITGYETIKRLCVLPEYKNSIVCFEHKLNMASKLIPVVPKSFVSRAERVRQWQLFSRQWSVIDADRQDVWKLARKVAQHLSGMHKPIWHPHTDCGDNVVVVNCRQVSMHGFDWKHTRFFFDRLRPRSKADIPAYQIHEYDPCRVVWMCIGRQLGFLNQNSIQQRMYIERLHLLPDTEIPEIIKKNISNQIRQIQKVPKKSTEYTEEERSAFPRLFQPSADFLEEWRQEIEPETWEDHPRLKRGEYMWDRND</sequence>
<keyword evidence="4 8" id="KW-0812">Transmembrane</keyword>
<dbReference type="WBParaSite" id="Minc3s00743g16775">
    <property type="protein sequence ID" value="Minc3s00743g16775"/>
    <property type="gene ID" value="Minc3s00743g16775"/>
</dbReference>
<name>A0A914LQ10_MELIC</name>
<feature type="transmembrane region" description="Helical" evidence="10">
    <location>
        <begin position="226"/>
        <end position="247"/>
    </location>
</feature>
<evidence type="ECO:0000256" key="2">
    <source>
        <dbReference type="ARBA" id="ARBA00006227"/>
    </source>
</evidence>
<evidence type="ECO:0000256" key="1">
    <source>
        <dbReference type="ARBA" id="ARBA00004141"/>
    </source>
</evidence>
<keyword evidence="7" id="KW-0687">Ribonucleoprotein</keyword>
<comment type="similarity">
    <text evidence="3 9">Belongs to the mitochondrial carrier (TC 2.A.29) family.</text>
</comment>
<dbReference type="SUPFAM" id="SSF103506">
    <property type="entry name" value="Mitochondrial carrier"/>
    <property type="match status" value="1"/>
</dbReference>
<accession>A0A914LQ10</accession>
<evidence type="ECO:0000256" key="7">
    <source>
        <dbReference type="ARBA" id="ARBA00023274"/>
    </source>
</evidence>
<protein>
    <submittedName>
        <fullName evidence="12">Mitochondrial carrier protein</fullName>
    </submittedName>
</protein>
<dbReference type="GO" id="GO:0003735">
    <property type="term" value="F:structural constituent of ribosome"/>
    <property type="evidence" value="ECO:0007669"/>
    <property type="project" value="InterPro"/>
</dbReference>
<dbReference type="PANTHER" id="PTHR46314:SF4">
    <property type="entry name" value="SOLUTE CARRIER FAMILY 25 MEMBER 44"/>
    <property type="match status" value="1"/>
</dbReference>
<comment type="subcellular location">
    <subcellularLocation>
        <location evidence="1">Membrane</location>
        <topology evidence="1">Multi-pass membrane protein</topology>
    </subcellularLocation>
</comment>
<evidence type="ECO:0000313" key="12">
    <source>
        <dbReference type="WBParaSite" id="Minc3s00743g16775"/>
    </source>
</evidence>
<evidence type="ECO:0000313" key="11">
    <source>
        <dbReference type="Proteomes" id="UP000887563"/>
    </source>
</evidence>
<dbReference type="Gene3D" id="1.50.40.10">
    <property type="entry name" value="Mitochondrial carrier domain"/>
    <property type="match status" value="2"/>
</dbReference>
<evidence type="ECO:0000256" key="6">
    <source>
        <dbReference type="ARBA" id="ARBA00023136"/>
    </source>
</evidence>
<organism evidence="11 12">
    <name type="scientific">Meloidogyne incognita</name>
    <name type="common">Southern root-knot nematode worm</name>
    <name type="synonym">Oxyuris incognita</name>
    <dbReference type="NCBI Taxonomy" id="6306"/>
    <lineage>
        <taxon>Eukaryota</taxon>
        <taxon>Metazoa</taxon>
        <taxon>Ecdysozoa</taxon>
        <taxon>Nematoda</taxon>
        <taxon>Chromadorea</taxon>
        <taxon>Rhabditida</taxon>
        <taxon>Tylenchina</taxon>
        <taxon>Tylenchomorpha</taxon>
        <taxon>Tylenchoidea</taxon>
        <taxon>Meloidogynidae</taxon>
        <taxon>Meloidogyninae</taxon>
        <taxon>Meloidogyne</taxon>
        <taxon>Meloidogyne incognita group</taxon>
    </lineage>
</organism>
<dbReference type="SUPFAM" id="SSF52161">
    <property type="entry name" value="Ribosomal protein L13"/>
    <property type="match status" value="1"/>
</dbReference>
<dbReference type="AlphaFoldDB" id="A0A914LQ10"/>
<feature type="repeat" description="Solcar" evidence="8">
    <location>
        <begin position="266"/>
        <end position="347"/>
    </location>
</feature>
<reference evidence="12" key="1">
    <citation type="submission" date="2022-11" db="UniProtKB">
        <authorList>
            <consortium name="WormBaseParasite"/>
        </authorList>
    </citation>
    <scope>IDENTIFICATION</scope>
</reference>
<dbReference type="Pfam" id="PF00153">
    <property type="entry name" value="Mito_carr"/>
    <property type="match status" value="3"/>
</dbReference>
<dbReference type="GO" id="GO:0006412">
    <property type="term" value="P:translation"/>
    <property type="evidence" value="ECO:0007669"/>
    <property type="project" value="InterPro"/>
</dbReference>
<dbReference type="HAMAP" id="MF_01366">
    <property type="entry name" value="Ribosomal_uL13"/>
    <property type="match status" value="1"/>
</dbReference>
<dbReference type="InterPro" id="IPR018108">
    <property type="entry name" value="MCP_transmembrane"/>
</dbReference>
<dbReference type="Pfam" id="PF00572">
    <property type="entry name" value="Ribosomal_L13"/>
    <property type="match status" value="1"/>
</dbReference>
<dbReference type="CDD" id="cd00392">
    <property type="entry name" value="Ribosomal_L13"/>
    <property type="match status" value="1"/>
</dbReference>
<keyword evidence="6 8" id="KW-0472">Membrane</keyword>
<feature type="repeat" description="Solcar" evidence="8">
    <location>
        <begin position="128"/>
        <end position="246"/>
    </location>
</feature>
<dbReference type="GO" id="GO:1990904">
    <property type="term" value="C:ribonucleoprotein complex"/>
    <property type="evidence" value="ECO:0007669"/>
    <property type="project" value="UniProtKB-KW"/>
</dbReference>
<dbReference type="GO" id="GO:0005840">
    <property type="term" value="C:ribosome"/>
    <property type="evidence" value="ECO:0007669"/>
    <property type="project" value="UniProtKB-KW"/>
</dbReference>
<dbReference type="GO" id="GO:0015658">
    <property type="term" value="F:branched-chain amino acid transmembrane transporter activity"/>
    <property type="evidence" value="ECO:0007669"/>
    <property type="project" value="InterPro"/>
</dbReference>
<dbReference type="Gene3D" id="3.90.1180.10">
    <property type="entry name" value="Ribosomal protein L13"/>
    <property type="match status" value="1"/>
</dbReference>
<dbReference type="PANTHER" id="PTHR46314">
    <property type="entry name" value="SOLUTE CARRIER FAMILY 25 MEMBER 44"/>
    <property type="match status" value="1"/>
</dbReference>